<dbReference type="InterPro" id="IPR042120">
    <property type="entry name" value="MutL_C_dimsub"/>
</dbReference>
<dbReference type="Gene3D" id="3.30.1370.100">
    <property type="entry name" value="MutL, C-terminal domain, regulatory subdomain"/>
    <property type="match status" value="1"/>
</dbReference>
<dbReference type="InterPro" id="IPR036890">
    <property type="entry name" value="HATPase_C_sf"/>
</dbReference>
<dbReference type="STRING" id="1817867.A3F83_15565"/>
<dbReference type="CDD" id="cd00782">
    <property type="entry name" value="MutL_Trans"/>
    <property type="match status" value="1"/>
</dbReference>
<dbReference type="InterPro" id="IPR020568">
    <property type="entry name" value="Ribosomal_Su5_D2-typ_SF"/>
</dbReference>
<sequence>MARTIHLLDENTRNLIAAGEVIERPASVVKELVENSLDSGARRITVECEGAGNRLIRVIDDGAGMEPEDAELAFSRHATSKISSAGDLANIATLGFRGEALPSIAAVSRFELETCSAANSCGALLVVEGGRTVEKTGVSRAPGTTATVRNLFYNVPARRKFLKSDQTELRHIVRVVTSLAIAQVETVFKLIHEGRELLSVAPGGSLTDRVEELFGRKRTEKYLPVLFERGDTVIGGLIAAPDSVSGVRPEQHMFINRRPFSSRAVIHAVHSGYRSTIPDSAQPAFFLFLTLRPAEVDVNVHPAKLEVRFRDEGLVYSMVHRAVQEGLRSGEATPEFSEREGGKLFSAGAAGYAKGLRGRLSDSRALAGVTAASGYQTSFLMPLSSRRSSAAQDKNIFPAELSPRAKSASRTTPGPALSPDTQGETLPSIWQLHGRYIFVETKSGCLVIDQHAAHERVLYEKIIRDMSTRSLSSQRLLFPVTLQLTPEEHLTAEQFLAILEQAGFELDLFSGRTIVVRSAPALKSLGSVEEYFRELLHELSREGQGSAGTRHQALARSLACRGAIKSGKELAQREMNELIDQLFATELPYADVHGRNTIVELSLDEIDKRFGRT</sequence>
<dbReference type="AlphaFoldDB" id="A0A1F5YZ67"/>
<reference evidence="8 9" key="1">
    <citation type="journal article" date="2016" name="Nat. Commun.">
        <title>Thousands of microbial genomes shed light on interconnected biogeochemical processes in an aquifer system.</title>
        <authorList>
            <person name="Anantharaman K."/>
            <person name="Brown C.T."/>
            <person name="Hug L.A."/>
            <person name="Sharon I."/>
            <person name="Castelle C.J."/>
            <person name="Probst A.J."/>
            <person name="Thomas B.C."/>
            <person name="Singh A."/>
            <person name="Wilkins M.J."/>
            <person name="Karaoz U."/>
            <person name="Brodie E.L."/>
            <person name="Williams K.H."/>
            <person name="Hubbard S.S."/>
            <person name="Banfield J.F."/>
        </authorList>
    </citation>
    <scope>NUCLEOTIDE SEQUENCE [LARGE SCALE GENOMIC DNA]</scope>
</reference>
<feature type="region of interest" description="Disordered" evidence="5">
    <location>
        <begin position="397"/>
        <end position="423"/>
    </location>
</feature>
<dbReference type="GO" id="GO:0140664">
    <property type="term" value="F:ATP-dependent DNA damage sensor activity"/>
    <property type="evidence" value="ECO:0007669"/>
    <property type="project" value="InterPro"/>
</dbReference>
<dbReference type="Proteomes" id="UP000179129">
    <property type="component" value="Unassembled WGS sequence"/>
</dbReference>
<dbReference type="InterPro" id="IPR014721">
    <property type="entry name" value="Ribsml_uS5_D2-typ_fold_subgr"/>
</dbReference>
<dbReference type="Gene3D" id="3.30.1540.20">
    <property type="entry name" value="MutL, C-terminal domain, dimerisation subdomain"/>
    <property type="match status" value="1"/>
</dbReference>
<dbReference type="Gene3D" id="3.30.565.10">
    <property type="entry name" value="Histidine kinase-like ATPase, C-terminal domain"/>
    <property type="match status" value="1"/>
</dbReference>
<dbReference type="InterPro" id="IPR014762">
    <property type="entry name" value="DNA_mismatch_repair_CS"/>
</dbReference>
<dbReference type="Pfam" id="PF08676">
    <property type="entry name" value="MutL_C"/>
    <property type="match status" value="1"/>
</dbReference>
<protein>
    <recommendedName>
        <fullName evidence="4">DNA mismatch repair protein MutL</fullName>
    </recommendedName>
</protein>
<dbReference type="PROSITE" id="PS00058">
    <property type="entry name" value="DNA_MISMATCH_REPAIR_1"/>
    <property type="match status" value="1"/>
</dbReference>
<gene>
    <name evidence="4" type="primary">mutL</name>
    <name evidence="8" type="ORF">A3F83_15565</name>
</gene>
<dbReference type="InterPro" id="IPR038973">
    <property type="entry name" value="MutL/Mlh/Pms-like"/>
</dbReference>
<comment type="function">
    <text evidence="4">This protein is involved in the repair of mismatches in DNA. It is required for dam-dependent methyl-directed DNA mismatch repair. May act as a 'molecular matchmaker', a protein that promotes the formation of a stable complex between two or more DNA-binding proteins in an ATP-dependent manner without itself being part of a final effector complex.</text>
</comment>
<keyword evidence="2 4" id="KW-0227">DNA damage</keyword>
<comment type="similarity">
    <text evidence="1 4">Belongs to the DNA mismatch repair MutL/HexB family.</text>
</comment>
<evidence type="ECO:0000256" key="5">
    <source>
        <dbReference type="SAM" id="MobiDB-lite"/>
    </source>
</evidence>
<dbReference type="SUPFAM" id="SSF55874">
    <property type="entry name" value="ATPase domain of HSP90 chaperone/DNA topoisomerase II/histidine kinase"/>
    <property type="match status" value="1"/>
</dbReference>
<evidence type="ECO:0000256" key="1">
    <source>
        <dbReference type="ARBA" id="ARBA00006082"/>
    </source>
</evidence>
<proteinExistence type="inferred from homology"/>
<dbReference type="InterPro" id="IPR014790">
    <property type="entry name" value="MutL_C"/>
</dbReference>
<dbReference type="SMART" id="SM01340">
    <property type="entry name" value="DNA_mis_repair"/>
    <property type="match status" value="1"/>
</dbReference>
<evidence type="ECO:0000259" key="6">
    <source>
        <dbReference type="SMART" id="SM00853"/>
    </source>
</evidence>
<dbReference type="PANTHER" id="PTHR10073">
    <property type="entry name" value="DNA MISMATCH REPAIR PROTEIN MLH, PMS, MUTL"/>
    <property type="match status" value="1"/>
</dbReference>
<evidence type="ECO:0000256" key="2">
    <source>
        <dbReference type="ARBA" id="ARBA00022763"/>
    </source>
</evidence>
<dbReference type="FunFam" id="3.30.565.10:FF:000003">
    <property type="entry name" value="DNA mismatch repair endonuclease MutL"/>
    <property type="match status" value="1"/>
</dbReference>
<dbReference type="GO" id="GO:0030983">
    <property type="term" value="F:mismatched DNA binding"/>
    <property type="evidence" value="ECO:0007669"/>
    <property type="project" value="InterPro"/>
</dbReference>
<evidence type="ECO:0000259" key="7">
    <source>
        <dbReference type="SMART" id="SM01340"/>
    </source>
</evidence>
<evidence type="ECO:0000313" key="9">
    <source>
        <dbReference type="Proteomes" id="UP000179129"/>
    </source>
</evidence>
<dbReference type="EMBL" id="MFIX01000057">
    <property type="protein sequence ID" value="OGG05384.1"/>
    <property type="molecule type" value="Genomic_DNA"/>
</dbReference>
<evidence type="ECO:0000256" key="3">
    <source>
        <dbReference type="ARBA" id="ARBA00023204"/>
    </source>
</evidence>
<dbReference type="GO" id="GO:0016887">
    <property type="term" value="F:ATP hydrolysis activity"/>
    <property type="evidence" value="ECO:0007669"/>
    <property type="project" value="InterPro"/>
</dbReference>
<organism evidence="8 9">
    <name type="scientific">Candidatus Glassbacteria bacterium RIFCSPLOWO2_12_FULL_58_11</name>
    <dbReference type="NCBI Taxonomy" id="1817867"/>
    <lineage>
        <taxon>Bacteria</taxon>
        <taxon>Candidatus Glassiibacteriota</taxon>
    </lineage>
</organism>
<dbReference type="GO" id="GO:0005524">
    <property type="term" value="F:ATP binding"/>
    <property type="evidence" value="ECO:0007669"/>
    <property type="project" value="InterPro"/>
</dbReference>
<name>A0A1F5YZ67_9BACT</name>
<dbReference type="Gene3D" id="3.30.230.10">
    <property type="match status" value="1"/>
</dbReference>
<evidence type="ECO:0000313" key="8">
    <source>
        <dbReference type="EMBL" id="OGG05384.1"/>
    </source>
</evidence>
<accession>A0A1F5YZ67</accession>
<feature type="domain" description="DNA mismatch repair protein S5" evidence="7">
    <location>
        <begin position="210"/>
        <end position="328"/>
    </location>
</feature>
<dbReference type="NCBIfam" id="TIGR00585">
    <property type="entry name" value="mutl"/>
    <property type="match status" value="1"/>
</dbReference>
<evidence type="ECO:0000256" key="4">
    <source>
        <dbReference type="HAMAP-Rule" id="MF_00149"/>
    </source>
</evidence>
<dbReference type="HAMAP" id="MF_00149">
    <property type="entry name" value="DNA_mis_repair"/>
    <property type="match status" value="1"/>
</dbReference>
<dbReference type="SUPFAM" id="SSF54211">
    <property type="entry name" value="Ribosomal protein S5 domain 2-like"/>
    <property type="match status" value="1"/>
</dbReference>
<keyword evidence="3 4" id="KW-0234">DNA repair</keyword>
<dbReference type="InterPro" id="IPR037198">
    <property type="entry name" value="MutL_C_sf"/>
</dbReference>
<comment type="caution">
    <text evidence="8">The sequence shown here is derived from an EMBL/GenBank/DDBJ whole genome shotgun (WGS) entry which is preliminary data.</text>
</comment>
<dbReference type="PANTHER" id="PTHR10073:SF12">
    <property type="entry name" value="DNA MISMATCH REPAIR PROTEIN MLH1"/>
    <property type="match status" value="1"/>
</dbReference>
<dbReference type="InterPro" id="IPR002099">
    <property type="entry name" value="MutL/Mlh/PMS"/>
</dbReference>
<dbReference type="Pfam" id="PF13589">
    <property type="entry name" value="HATPase_c_3"/>
    <property type="match status" value="1"/>
</dbReference>
<dbReference type="InterPro" id="IPR020667">
    <property type="entry name" value="DNA_mismatch_repair_MutL"/>
</dbReference>
<dbReference type="Pfam" id="PF01119">
    <property type="entry name" value="DNA_mis_repair"/>
    <property type="match status" value="1"/>
</dbReference>
<dbReference type="GO" id="GO:0032300">
    <property type="term" value="C:mismatch repair complex"/>
    <property type="evidence" value="ECO:0007669"/>
    <property type="project" value="InterPro"/>
</dbReference>
<dbReference type="GO" id="GO:0006298">
    <property type="term" value="P:mismatch repair"/>
    <property type="evidence" value="ECO:0007669"/>
    <property type="project" value="UniProtKB-UniRule"/>
</dbReference>
<dbReference type="CDD" id="cd16926">
    <property type="entry name" value="HATPase_MutL-MLH-PMS-like"/>
    <property type="match status" value="1"/>
</dbReference>
<feature type="domain" description="MutL C-terminal dimerisation" evidence="6">
    <location>
        <begin position="428"/>
        <end position="570"/>
    </location>
</feature>
<dbReference type="SUPFAM" id="SSF118116">
    <property type="entry name" value="DNA mismatch repair protein MutL"/>
    <property type="match status" value="1"/>
</dbReference>
<dbReference type="SMART" id="SM00853">
    <property type="entry name" value="MutL_C"/>
    <property type="match status" value="1"/>
</dbReference>
<dbReference type="InterPro" id="IPR013507">
    <property type="entry name" value="DNA_mismatch_S5_2-like"/>
</dbReference>
<dbReference type="InterPro" id="IPR042121">
    <property type="entry name" value="MutL_C_regsub"/>
</dbReference>